<evidence type="ECO:0000313" key="2">
    <source>
        <dbReference type="EMBL" id="CUC09952.1"/>
    </source>
</evidence>
<dbReference type="AlphaFoldDB" id="A0A0K6S8V9"/>
<feature type="compositionally biased region" description="Basic and acidic residues" evidence="1">
    <location>
        <begin position="47"/>
        <end position="71"/>
    </location>
</feature>
<reference evidence="2" key="1">
    <citation type="submission" date="2014-11" db="EMBL/GenBank/DDBJ databases">
        <title>Molecular phylogeny of cliff fern family Woodsiaceae with morphological implications.</title>
        <authorList>
            <person name="Shao Y.-Z."/>
            <person name="Wei R."/>
            <person name="Zhang X.-C."/>
        </authorList>
    </citation>
    <scope>NUCLEOTIDE SEQUENCE</scope>
</reference>
<proteinExistence type="predicted"/>
<protein>
    <submittedName>
        <fullName evidence="2">Uncharacterized protein</fullName>
    </submittedName>
</protein>
<sequence length="400" mass="43103">MAPKQKAIKKKAGESALKAVPPPPAKQKKKMTTTTQAKAAAAKVKKLKEQLEAVEKEQEAMNEEKSDKGGEDGGDEESPEEAAFWSFPTKAAEEKDKATGKALRSKKGNTMVAFLPQLLKLKEDMKGIKKGQSGAAAAAAAINTDGEVQVFRTLCGKEDEYEDDEDNLIPVIPPQESTELNEAIAAEARELKAIVLYVVLGMPAVEAILMKPPAKKGSCHPNIVVLKASELPNPFEEDITQHQAKQFIEDGTPQKVAVQPEVNVLEAGKVEELQAGQMGLSLETHQLQHKTYTNYKEAGKALKTIVPDAEGLGRLNFLNVLHEAIKAGRLPTTHPLVDLCKVVAHHLKGGSVNGVHYGEGLHSVMLLLRAQGGKPAVDILANRFVVKRPDGKLAAVAKKL</sequence>
<organism evidence="2">
    <name type="scientific">Chromera velia CCMP2878</name>
    <dbReference type="NCBI Taxonomy" id="1169474"/>
    <lineage>
        <taxon>Eukaryota</taxon>
        <taxon>Sar</taxon>
        <taxon>Alveolata</taxon>
        <taxon>Colpodellida</taxon>
        <taxon>Chromeraceae</taxon>
        <taxon>Chromera</taxon>
    </lineage>
</organism>
<dbReference type="VEuPathDB" id="CryptoDB:Cvel_25554"/>
<feature type="region of interest" description="Disordered" evidence="1">
    <location>
        <begin position="1"/>
        <end position="103"/>
    </location>
</feature>
<feature type="compositionally biased region" description="Basic residues" evidence="1">
    <location>
        <begin position="1"/>
        <end position="10"/>
    </location>
</feature>
<dbReference type="EMBL" id="CDMZ01002106">
    <property type="protein sequence ID" value="CUC09952.1"/>
    <property type="molecule type" value="Genomic_DNA"/>
</dbReference>
<gene>
    <name evidence="2" type="ORF">Cvel_25554.t2.CR1</name>
</gene>
<evidence type="ECO:0000256" key="1">
    <source>
        <dbReference type="SAM" id="MobiDB-lite"/>
    </source>
</evidence>
<name>A0A0K6S8V9_9ALVE</name>
<feature type="compositionally biased region" description="Low complexity" evidence="1">
    <location>
        <begin position="32"/>
        <end position="42"/>
    </location>
</feature>
<accession>A0A0K6S8V9</accession>